<reference evidence="2" key="1">
    <citation type="submission" date="2022-11" db="UniProtKB">
        <authorList>
            <consortium name="WormBaseParasite"/>
        </authorList>
    </citation>
    <scope>IDENTIFICATION</scope>
</reference>
<dbReference type="PANTHER" id="PTHR40254:SF1">
    <property type="entry name" value="BLR0577 PROTEIN"/>
    <property type="match status" value="1"/>
</dbReference>
<sequence length="262" mass="29738">MASRNGVLPAVFSHFDVRLKSNPKRQYRVKYLGKGDKLVVCTTPMHHCLKDAKKHQPSITAICLNNKQQKSFTKSKTVLGVSLYSLSSFNFTCKPVLDNLIHQFMSEIEKSVQPLDWLNDQIKDAELGVRPWQLVLFALNPLLAKLWSGLSVEDKWDFSLKYKSMFMTYYAAMPLQSAYKLRDMVKAGQLVVMRDVQPVKYENGVYRLSNGEGLDFQTKYLFNAMGPGSSVTNVPLYADLITSGLVTLTHLVALMWMNQPCK</sequence>
<name>A0A915E818_9BILA</name>
<dbReference type="InterPro" id="IPR052189">
    <property type="entry name" value="L-asp_N-monooxygenase_NS-form"/>
</dbReference>
<proteinExistence type="predicted"/>
<protein>
    <submittedName>
        <fullName evidence="2">Uncharacterized protein</fullName>
    </submittedName>
</protein>
<dbReference type="Proteomes" id="UP000887574">
    <property type="component" value="Unplaced"/>
</dbReference>
<dbReference type="PANTHER" id="PTHR40254">
    <property type="entry name" value="BLR0577 PROTEIN"/>
    <property type="match status" value="1"/>
</dbReference>
<organism evidence="1 2">
    <name type="scientific">Ditylenchus dipsaci</name>
    <dbReference type="NCBI Taxonomy" id="166011"/>
    <lineage>
        <taxon>Eukaryota</taxon>
        <taxon>Metazoa</taxon>
        <taxon>Ecdysozoa</taxon>
        <taxon>Nematoda</taxon>
        <taxon>Chromadorea</taxon>
        <taxon>Rhabditida</taxon>
        <taxon>Tylenchina</taxon>
        <taxon>Tylenchomorpha</taxon>
        <taxon>Sphaerularioidea</taxon>
        <taxon>Anguinidae</taxon>
        <taxon>Anguininae</taxon>
        <taxon>Ditylenchus</taxon>
    </lineage>
</organism>
<dbReference type="AlphaFoldDB" id="A0A915E818"/>
<evidence type="ECO:0000313" key="2">
    <source>
        <dbReference type="WBParaSite" id="jg3828"/>
    </source>
</evidence>
<evidence type="ECO:0000313" key="1">
    <source>
        <dbReference type="Proteomes" id="UP000887574"/>
    </source>
</evidence>
<dbReference type="WBParaSite" id="jg3828">
    <property type="protein sequence ID" value="jg3828"/>
    <property type="gene ID" value="jg3828"/>
</dbReference>
<keyword evidence="1" id="KW-1185">Reference proteome</keyword>
<accession>A0A915E818</accession>